<feature type="transmembrane region" description="Helical" evidence="2">
    <location>
        <begin position="31"/>
        <end position="50"/>
    </location>
</feature>
<accession>A0A077LY15</accession>
<reference evidence="4 5" key="1">
    <citation type="journal article" date="2013" name="ISME J.">
        <title>A metabolic model for members of the genus Tetrasphaera involved in enhanced biological phosphorus removal.</title>
        <authorList>
            <person name="Kristiansen R."/>
            <person name="Nguyen H.T.T."/>
            <person name="Saunders A.M."/>
            <person name="Nielsen J.L."/>
            <person name="Wimmer R."/>
            <person name="Le V.Q."/>
            <person name="McIlroy S.J."/>
            <person name="Petrovski S."/>
            <person name="Seviour R.J."/>
            <person name="Calteau A."/>
            <person name="Nielsen K.L."/>
            <person name="Nielsen P.H."/>
        </authorList>
    </citation>
    <scope>NUCLEOTIDE SEQUENCE [LARGE SCALE GENOMIC DNA]</scope>
    <source>
        <strain evidence="4 5">T1-X7</strain>
    </source>
</reference>
<keyword evidence="2" id="KW-0812">Transmembrane</keyword>
<comment type="similarity">
    <text evidence="1">Belongs to the EamA transporter family.</text>
</comment>
<dbReference type="Pfam" id="PF00892">
    <property type="entry name" value="EamA"/>
    <property type="match status" value="1"/>
</dbReference>
<feature type="transmembrane region" description="Helical" evidence="2">
    <location>
        <begin position="56"/>
        <end position="79"/>
    </location>
</feature>
<proteinExistence type="inferred from homology"/>
<feature type="transmembrane region" description="Helical" evidence="2">
    <location>
        <begin position="149"/>
        <end position="167"/>
    </location>
</feature>
<keyword evidence="5" id="KW-1185">Reference proteome</keyword>
<feature type="transmembrane region" description="Helical" evidence="2">
    <location>
        <begin position="123"/>
        <end position="142"/>
    </location>
</feature>
<dbReference type="SUPFAM" id="SSF103481">
    <property type="entry name" value="Multidrug resistance efflux transporter EmrE"/>
    <property type="match status" value="1"/>
</dbReference>
<comment type="caution">
    <text evidence="4">The sequence shown here is derived from an EMBL/GenBank/DDBJ whole genome shotgun (WGS) entry which is preliminary data.</text>
</comment>
<evidence type="ECO:0000313" key="5">
    <source>
        <dbReference type="Proteomes" id="UP000035721"/>
    </source>
</evidence>
<dbReference type="AlphaFoldDB" id="A0A077LY15"/>
<dbReference type="EMBL" id="CAJB01000057">
    <property type="protein sequence ID" value="CCH76830.1"/>
    <property type="molecule type" value="Genomic_DNA"/>
</dbReference>
<dbReference type="STRING" id="1194083.BN12_150004"/>
<feature type="transmembrane region" description="Helical" evidence="2">
    <location>
        <begin position="173"/>
        <end position="195"/>
    </location>
</feature>
<evidence type="ECO:0000259" key="3">
    <source>
        <dbReference type="Pfam" id="PF00892"/>
    </source>
</evidence>
<sequence>MAYRAYAFDNGEMATDRAATGSGRRTGRAGLVERLPPVSFFGVSAVFHYLGPSLAVLLFAHVGVLGVAWLRIASAAVVFGCWRSPWRLWQRLDISQRRVLVGLGVVLAAMNSLFYLACDRLPLSTVGAIEFLGTVALATLGARTHRNALALALAVGGVFVLTDLRITGEPLGFVFAFGNCVLFMLYVILGHHIATTPIAPIQDAPRRDPMSGIDQLGASMLIAALAATPIGVAAAVPALTHPWWLAWGVGVGVCSSVIPYVTDQLAMARLPRATFALMLALLPAMATVIGLVVLGQVPGWRDLLGIALVVCGVALHHDGVPARDEQRRPG</sequence>
<feature type="domain" description="EamA" evidence="3">
    <location>
        <begin position="213"/>
        <end position="315"/>
    </location>
</feature>
<dbReference type="Proteomes" id="UP000035721">
    <property type="component" value="Unassembled WGS sequence"/>
</dbReference>
<name>A0A077LY15_9MICO</name>
<evidence type="ECO:0000256" key="1">
    <source>
        <dbReference type="ARBA" id="ARBA00007362"/>
    </source>
</evidence>
<evidence type="ECO:0000313" key="4">
    <source>
        <dbReference type="EMBL" id="CCH76830.1"/>
    </source>
</evidence>
<gene>
    <name evidence="4" type="ORF">BN12_150004</name>
</gene>
<dbReference type="InterPro" id="IPR000620">
    <property type="entry name" value="EamA_dom"/>
</dbReference>
<feature type="transmembrane region" description="Helical" evidence="2">
    <location>
        <begin position="244"/>
        <end position="262"/>
    </location>
</feature>
<protein>
    <recommendedName>
        <fullName evidence="3">EamA domain-containing protein</fullName>
    </recommendedName>
</protein>
<dbReference type="InterPro" id="IPR037185">
    <property type="entry name" value="EmrE-like"/>
</dbReference>
<keyword evidence="2" id="KW-1133">Transmembrane helix</keyword>
<feature type="transmembrane region" description="Helical" evidence="2">
    <location>
        <begin position="99"/>
        <end position="117"/>
    </location>
</feature>
<organism evidence="4 5">
    <name type="scientific">Nostocoides japonicum T1-X7</name>
    <dbReference type="NCBI Taxonomy" id="1194083"/>
    <lineage>
        <taxon>Bacteria</taxon>
        <taxon>Bacillati</taxon>
        <taxon>Actinomycetota</taxon>
        <taxon>Actinomycetes</taxon>
        <taxon>Micrococcales</taxon>
        <taxon>Intrasporangiaceae</taxon>
        <taxon>Nostocoides</taxon>
    </lineage>
</organism>
<keyword evidence="2" id="KW-0472">Membrane</keyword>
<dbReference type="GO" id="GO:0016020">
    <property type="term" value="C:membrane"/>
    <property type="evidence" value="ECO:0007669"/>
    <property type="project" value="InterPro"/>
</dbReference>
<feature type="transmembrane region" description="Helical" evidence="2">
    <location>
        <begin position="274"/>
        <end position="297"/>
    </location>
</feature>
<feature type="transmembrane region" description="Helical" evidence="2">
    <location>
        <begin position="216"/>
        <end position="238"/>
    </location>
</feature>
<evidence type="ECO:0000256" key="2">
    <source>
        <dbReference type="SAM" id="Phobius"/>
    </source>
</evidence>